<comment type="caution">
    <text evidence="1">The sequence shown here is derived from an EMBL/GenBank/DDBJ whole genome shotgun (WGS) entry which is preliminary data.</text>
</comment>
<keyword evidence="2" id="KW-1185">Reference proteome</keyword>
<dbReference type="Proteomes" id="UP001165960">
    <property type="component" value="Unassembled WGS sequence"/>
</dbReference>
<gene>
    <name evidence="1" type="primary">FAXDC2_3</name>
    <name evidence="1" type="ORF">DSO57_1012347</name>
</gene>
<keyword evidence="1" id="KW-0560">Oxidoreductase</keyword>
<dbReference type="EMBL" id="QTSX02004304">
    <property type="protein sequence ID" value="KAJ9066156.1"/>
    <property type="molecule type" value="Genomic_DNA"/>
</dbReference>
<protein>
    <submittedName>
        <fullName evidence="1">Fatty acid hydroxylase domain-containing protein 2</fullName>
        <ecNumber evidence="1">1.14.18.9</ecNumber>
    </submittedName>
</protein>
<accession>A0ACC2SVE9</accession>
<sequence length="286" mass="32534">MGPLEFINDRAIFFGSVLTYHVWKETVGQDHWKIILSRFEDFHLITVGTLTMGLLVYIIVSALFAVVDLVMAPKGVIPGERLQPKKSHTWEQYKKAIPLVLFNFFVMALPAVLTVYYFLHPASPRNAPSPSGMYPSLPSTLVLLRDILFSMVLREMIFYYLHRLFHHPFLYATFHKKHHEFTAPIAVSALYANPIDFVVTNAFPLLVGPLLLNSHPVTLWLFFSEAILDTVATHSGYICPGFPNADMHDFHHETFNSMFGLLGLADYIHGTDDKFKARSAKPKKIN</sequence>
<dbReference type="EC" id="1.14.18.9" evidence="1"/>
<organism evidence="1 2">
    <name type="scientific">Entomophthora muscae</name>
    <dbReference type="NCBI Taxonomy" id="34485"/>
    <lineage>
        <taxon>Eukaryota</taxon>
        <taxon>Fungi</taxon>
        <taxon>Fungi incertae sedis</taxon>
        <taxon>Zoopagomycota</taxon>
        <taxon>Entomophthoromycotina</taxon>
        <taxon>Entomophthoromycetes</taxon>
        <taxon>Entomophthorales</taxon>
        <taxon>Entomophthoraceae</taxon>
        <taxon>Entomophthora</taxon>
    </lineage>
</organism>
<name>A0ACC2SVE9_9FUNG</name>
<evidence type="ECO:0000313" key="1">
    <source>
        <dbReference type="EMBL" id="KAJ9066156.1"/>
    </source>
</evidence>
<proteinExistence type="predicted"/>
<evidence type="ECO:0000313" key="2">
    <source>
        <dbReference type="Proteomes" id="UP001165960"/>
    </source>
</evidence>
<reference evidence="1" key="1">
    <citation type="submission" date="2022-04" db="EMBL/GenBank/DDBJ databases">
        <title>Genome of the entomopathogenic fungus Entomophthora muscae.</title>
        <authorList>
            <person name="Elya C."/>
            <person name="Lovett B.R."/>
            <person name="Lee E."/>
            <person name="Macias A.M."/>
            <person name="Hajek A.E."/>
            <person name="De Bivort B.L."/>
            <person name="Kasson M.T."/>
            <person name="De Fine Licht H.H."/>
            <person name="Stajich J.E."/>
        </authorList>
    </citation>
    <scope>NUCLEOTIDE SEQUENCE</scope>
    <source>
        <strain evidence="1">Berkeley</strain>
    </source>
</reference>